<protein>
    <recommendedName>
        <fullName evidence="4">Major facilitator superfamily (MFS) profile domain-containing protein</fullName>
    </recommendedName>
</protein>
<dbReference type="Gene3D" id="1.20.1250.20">
    <property type="entry name" value="MFS general substrate transporter like domains"/>
    <property type="match status" value="1"/>
</dbReference>
<evidence type="ECO:0000256" key="1">
    <source>
        <dbReference type="SAM" id="Phobius"/>
    </source>
</evidence>
<reference evidence="2" key="2">
    <citation type="submission" date="2023-06" db="EMBL/GenBank/DDBJ databases">
        <authorList>
            <consortium name="Lawrence Berkeley National Laboratory"/>
            <person name="Haridas S."/>
            <person name="Hensen N."/>
            <person name="Bonometti L."/>
            <person name="Westerberg I."/>
            <person name="Brannstrom I.O."/>
            <person name="Guillou S."/>
            <person name="Cros-Aarteil S."/>
            <person name="Calhoun S."/>
            <person name="Kuo A."/>
            <person name="Mondo S."/>
            <person name="Pangilinan J."/>
            <person name="Riley R."/>
            <person name="LaButti K."/>
            <person name="Andreopoulos B."/>
            <person name="Lipzen A."/>
            <person name="Chen C."/>
            <person name="Yanf M."/>
            <person name="Daum C."/>
            <person name="Ng V."/>
            <person name="Clum A."/>
            <person name="Steindorff A."/>
            <person name="Ohm R."/>
            <person name="Martin F."/>
            <person name="Silar P."/>
            <person name="Natvig D."/>
            <person name="Lalanne C."/>
            <person name="Gautier V."/>
            <person name="Ament-velasquez S.L."/>
            <person name="Kruys A."/>
            <person name="Hutchinson M.I."/>
            <person name="Powell A.J."/>
            <person name="Barry K."/>
            <person name="Miller A.N."/>
            <person name="Grigoriev I.V."/>
            <person name="Debuchy R."/>
            <person name="Gladieux P."/>
            <person name="Thoren M.H."/>
            <person name="Johannesson H."/>
        </authorList>
    </citation>
    <scope>NUCLEOTIDE SEQUENCE</scope>
    <source>
        <strain evidence="2">CBS 232.78</strain>
    </source>
</reference>
<evidence type="ECO:0000313" key="3">
    <source>
        <dbReference type="Proteomes" id="UP001285441"/>
    </source>
</evidence>
<sequence length="76" mass="7918">MCTESQCRESRSVFGRRRPFTASAIIFTLGGGLAGGVNNSSLLIAGRSIYGAGAGANVVFLDIPYADIHSLGLRSL</sequence>
<feature type="non-terminal residue" evidence="2">
    <location>
        <position position="76"/>
    </location>
</feature>
<accession>A0AAE0NR12</accession>
<dbReference type="EMBL" id="JAULSW010000004">
    <property type="protein sequence ID" value="KAK3385949.1"/>
    <property type="molecule type" value="Genomic_DNA"/>
</dbReference>
<evidence type="ECO:0008006" key="4">
    <source>
        <dbReference type="Google" id="ProtNLM"/>
    </source>
</evidence>
<comment type="caution">
    <text evidence="2">The sequence shown here is derived from an EMBL/GenBank/DDBJ whole genome shotgun (WGS) entry which is preliminary data.</text>
</comment>
<keyword evidence="3" id="KW-1185">Reference proteome</keyword>
<keyword evidence="1" id="KW-0812">Transmembrane</keyword>
<reference evidence="2" key="1">
    <citation type="journal article" date="2023" name="Mol. Phylogenet. Evol.">
        <title>Genome-scale phylogeny and comparative genomics of the fungal order Sordariales.</title>
        <authorList>
            <person name="Hensen N."/>
            <person name="Bonometti L."/>
            <person name="Westerberg I."/>
            <person name="Brannstrom I.O."/>
            <person name="Guillou S."/>
            <person name="Cros-Aarteil S."/>
            <person name="Calhoun S."/>
            <person name="Haridas S."/>
            <person name="Kuo A."/>
            <person name="Mondo S."/>
            <person name="Pangilinan J."/>
            <person name="Riley R."/>
            <person name="LaButti K."/>
            <person name="Andreopoulos B."/>
            <person name="Lipzen A."/>
            <person name="Chen C."/>
            <person name="Yan M."/>
            <person name="Daum C."/>
            <person name="Ng V."/>
            <person name="Clum A."/>
            <person name="Steindorff A."/>
            <person name="Ohm R.A."/>
            <person name="Martin F."/>
            <person name="Silar P."/>
            <person name="Natvig D.O."/>
            <person name="Lalanne C."/>
            <person name="Gautier V."/>
            <person name="Ament-Velasquez S.L."/>
            <person name="Kruys A."/>
            <person name="Hutchinson M.I."/>
            <person name="Powell A.J."/>
            <person name="Barry K."/>
            <person name="Miller A.N."/>
            <person name="Grigoriev I.V."/>
            <person name="Debuchy R."/>
            <person name="Gladieux P."/>
            <person name="Hiltunen Thoren M."/>
            <person name="Johannesson H."/>
        </authorList>
    </citation>
    <scope>NUCLEOTIDE SEQUENCE</scope>
    <source>
        <strain evidence="2">CBS 232.78</strain>
    </source>
</reference>
<keyword evidence="1" id="KW-1133">Transmembrane helix</keyword>
<gene>
    <name evidence="2" type="ORF">B0H63DRAFT_473893</name>
</gene>
<dbReference type="AlphaFoldDB" id="A0AAE0NR12"/>
<dbReference type="SUPFAM" id="SSF103473">
    <property type="entry name" value="MFS general substrate transporter"/>
    <property type="match status" value="1"/>
</dbReference>
<keyword evidence="1" id="KW-0472">Membrane</keyword>
<name>A0AAE0NR12_9PEZI</name>
<feature type="transmembrane region" description="Helical" evidence="1">
    <location>
        <begin position="20"/>
        <end position="37"/>
    </location>
</feature>
<organism evidence="2 3">
    <name type="scientific">Podospora didyma</name>
    <dbReference type="NCBI Taxonomy" id="330526"/>
    <lineage>
        <taxon>Eukaryota</taxon>
        <taxon>Fungi</taxon>
        <taxon>Dikarya</taxon>
        <taxon>Ascomycota</taxon>
        <taxon>Pezizomycotina</taxon>
        <taxon>Sordariomycetes</taxon>
        <taxon>Sordariomycetidae</taxon>
        <taxon>Sordariales</taxon>
        <taxon>Podosporaceae</taxon>
        <taxon>Podospora</taxon>
    </lineage>
</organism>
<dbReference type="InterPro" id="IPR036259">
    <property type="entry name" value="MFS_trans_sf"/>
</dbReference>
<dbReference type="Proteomes" id="UP001285441">
    <property type="component" value="Unassembled WGS sequence"/>
</dbReference>
<evidence type="ECO:0000313" key="2">
    <source>
        <dbReference type="EMBL" id="KAK3385949.1"/>
    </source>
</evidence>
<proteinExistence type="predicted"/>